<feature type="transmembrane region" description="Helical" evidence="3">
    <location>
        <begin position="229"/>
        <end position="248"/>
    </location>
</feature>
<evidence type="ECO:0000313" key="4">
    <source>
        <dbReference type="EMBL" id="KAJ5378014.1"/>
    </source>
</evidence>
<dbReference type="InterPro" id="IPR052599">
    <property type="entry name" value="SLC43A_AATransporter"/>
</dbReference>
<feature type="transmembrane region" description="Helical" evidence="3">
    <location>
        <begin position="162"/>
        <end position="183"/>
    </location>
</feature>
<dbReference type="SUPFAM" id="SSF103473">
    <property type="entry name" value="MFS general substrate transporter"/>
    <property type="match status" value="1"/>
</dbReference>
<feature type="region of interest" description="Disordered" evidence="2">
    <location>
        <begin position="535"/>
        <end position="563"/>
    </location>
</feature>
<dbReference type="InterPro" id="IPR036259">
    <property type="entry name" value="MFS_trans_sf"/>
</dbReference>
<name>A0A9W9SHX4_9EURO</name>
<comment type="caution">
    <text evidence="4">The sequence shown here is derived from an EMBL/GenBank/DDBJ whole genome shotgun (WGS) entry which is preliminary data.</text>
</comment>
<dbReference type="GO" id="GO:0022857">
    <property type="term" value="F:transmembrane transporter activity"/>
    <property type="evidence" value="ECO:0007669"/>
    <property type="project" value="InterPro"/>
</dbReference>
<proteinExistence type="predicted"/>
<evidence type="ECO:0000256" key="3">
    <source>
        <dbReference type="SAM" id="Phobius"/>
    </source>
</evidence>
<accession>A0A9W9SHX4</accession>
<feature type="transmembrane region" description="Helical" evidence="3">
    <location>
        <begin position="53"/>
        <end position="73"/>
    </location>
</feature>
<comment type="subcellular location">
    <subcellularLocation>
        <location evidence="1">Membrane</location>
        <topology evidence="1">Multi-pass membrane protein</topology>
    </subcellularLocation>
</comment>
<dbReference type="GeneID" id="81437531"/>
<keyword evidence="3" id="KW-1133">Transmembrane helix</keyword>
<dbReference type="Gene3D" id="1.20.1250.20">
    <property type="entry name" value="MFS general substrate transporter like domains"/>
    <property type="match status" value="1"/>
</dbReference>
<dbReference type="RefSeq" id="XP_056556877.1">
    <property type="nucleotide sequence ID" value="XM_056698352.1"/>
</dbReference>
<dbReference type="OrthoDB" id="330047at2759"/>
<feature type="transmembrane region" description="Helical" evidence="3">
    <location>
        <begin position="195"/>
        <end position="217"/>
    </location>
</feature>
<dbReference type="GO" id="GO:0000329">
    <property type="term" value="C:fungal-type vacuole membrane"/>
    <property type="evidence" value="ECO:0007669"/>
    <property type="project" value="TreeGrafter"/>
</dbReference>
<dbReference type="Proteomes" id="UP001147782">
    <property type="component" value="Unassembled WGS sequence"/>
</dbReference>
<dbReference type="InterPro" id="IPR011701">
    <property type="entry name" value="MFS"/>
</dbReference>
<dbReference type="EMBL" id="JAPZBS010000004">
    <property type="protein sequence ID" value="KAJ5378014.1"/>
    <property type="molecule type" value="Genomic_DNA"/>
</dbReference>
<reference evidence="4" key="1">
    <citation type="submission" date="2022-11" db="EMBL/GenBank/DDBJ databases">
        <authorList>
            <person name="Petersen C."/>
        </authorList>
    </citation>
    <scope>NUCLEOTIDE SEQUENCE</scope>
    <source>
        <strain evidence="4">IBT 29864</strain>
    </source>
</reference>
<keyword evidence="3" id="KW-0812">Transmembrane</keyword>
<feature type="transmembrane region" description="Helical" evidence="3">
    <location>
        <begin position="507"/>
        <end position="529"/>
    </location>
</feature>
<sequence>MSLLQDGSVHTVIDGHREAEGVEILSPIMLRDDDCYLRTRPQTALPNDTKMQVVFTILACSLASGIVFGFAALKPVLIEEGVFHDLCGDEDLRDDGHLCPEQDLKLNLFYTIGSTTANISSILAGGILDRLGSRSCNILGCINLFLGCGMMAISFHFSRYRWLFVGNFLLALGGTCIFVPSFQVANAFSQYSGRIFALITGAFDVSAAIFLIYHVAYRASYQSLTPCMFFLWFTAVPILLAIGFIGIIPKDGYGSGILPKNELGLTENRFEQIRPSQNETHHREEHYTGDRERCLLFRVRLGKWTKCLGTSKKKNQRAKNHDSQTHTGQVRGILHNLPARQQMTSPWFILITVMTILQMIRMNYFIATIRMQYAYLLDSTAQAKHINDFFDIALPLGGILSTPIIGYLLDNLRLERVLGFIVVSTTIIGVVNCVPSAGAGYVTVVLFVLLRPLYYSAMSDYAIKVFGFATFGRVYGTIICLSGLATFSQYGLDALTQGPFNGNPTPINAALALAGLVVGCALVGFVSIAGKRVSSEGAGGFSDEEEEQPLLADVPDERRGYMQ</sequence>
<evidence type="ECO:0000256" key="2">
    <source>
        <dbReference type="SAM" id="MobiDB-lite"/>
    </source>
</evidence>
<dbReference type="PANTHER" id="PTHR20772:SF4">
    <property type="entry name" value="HYPOTHETICAL AMINO ACID TRANSPORTER (EUROFUNG)"/>
    <property type="match status" value="1"/>
</dbReference>
<evidence type="ECO:0000313" key="5">
    <source>
        <dbReference type="Proteomes" id="UP001147782"/>
    </source>
</evidence>
<organism evidence="4 5">
    <name type="scientific">Penicillium cataractarum</name>
    <dbReference type="NCBI Taxonomy" id="2100454"/>
    <lineage>
        <taxon>Eukaryota</taxon>
        <taxon>Fungi</taxon>
        <taxon>Dikarya</taxon>
        <taxon>Ascomycota</taxon>
        <taxon>Pezizomycotina</taxon>
        <taxon>Eurotiomycetes</taxon>
        <taxon>Eurotiomycetidae</taxon>
        <taxon>Eurotiales</taxon>
        <taxon>Aspergillaceae</taxon>
        <taxon>Penicillium</taxon>
    </lineage>
</organism>
<dbReference type="AlphaFoldDB" id="A0A9W9SHX4"/>
<feature type="transmembrane region" description="Helical" evidence="3">
    <location>
        <begin position="137"/>
        <end position="155"/>
    </location>
</feature>
<feature type="transmembrane region" description="Helical" evidence="3">
    <location>
        <begin position="421"/>
        <end position="449"/>
    </location>
</feature>
<gene>
    <name evidence="4" type="ORF">N7496_005423</name>
</gene>
<keyword evidence="3" id="KW-0472">Membrane</keyword>
<feature type="transmembrane region" description="Helical" evidence="3">
    <location>
        <begin position="389"/>
        <end position="409"/>
    </location>
</feature>
<feature type="transmembrane region" description="Helical" evidence="3">
    <location>
        <begin position="347"/>
        <end position="369"/>
    </location>
</feature>
<feature type="transmembrane region" description="Helical" evidence="3">
    <location>
        <begin position="461"/>
        <end position="487"/>
    </location>
</feature>
<protein>
    <submittedName>
        <fullName evidence="4">Uncharacterized protein</fullName>
    </submittedName>
</protein>
<keyword evidence="5" id="KW-1185">Reference proteome</keyword>
<evidence type="ECO:0000256" key="1">
    <source>
        <dbReference type="ARBA" id="ARBA00004141"/>
    </source>
</evidence>
<reference evidence="4" key="2">
    <citation type="journal article" date="2023" name="IMA Fungus">
        <title>Comparative genomic study of the Penicillium genus elucidates a diverse pangenome and 15 lateral gene transfer events.</title>
        <authorList>
            <person name="Petersen C."/>
            <person name="Sorensen T."/>
            <person name="Nielsen M.R."/>
            <person name="Sondergaard T.E."/>
            <person name="Sorensen J.L."/>
            <person name="Fitzpatrick D.A."/>
            <person name="Frisvad J.C."/>
            <person name="Nielsen K.L."/>
        </authorList>
    </citation>
    <scope>NUCLEOTIDE SEQUENCE</scope>
    <source>
        <strain evidence="4">IBT 29864</strain>
    </source>
</reference>
<dbReference type="PANTHER" id="PTHR20772">
    <property type="entry name" value="PROTEIN FMP42"/>
    <property type="match status" value="1"/>
</dbReference>
<dbReference type="Pfam" id="PF07690">
    <property type="entry name" value="MFS_1"/>
    <property type="match status" value="1"/>
</dbReference>